<protein>
    <recommendedName>
        <fullName evidence="3">Transposase IS200-like domain-containing protein</fullName>
    </recommendedName>
</protein>
<evidence type="ECO:0000313" key="2">
    <source>
        <dbReference type="Proteomes" id="UP000183192"/>
    </source>
</evidence>
<evidence type="ECO:0008006" key="3">
    <source>
        <dbReference type="Google" id="ProtNLM"/>
    </source>
</evidence>
<organism evidence="1 2">
    <name type="scientific">Candidatus Falkowbacteria bacterium CG1_02_37_44</name>
    <dbReference type="NCBI Taxonomy" id="1805146"/>
    <lineage>
        <taxon>Bacteria</taxon>
        <taxon>Candidatus Falkowiibacteriota</taxon>
    </lineage>
</organism>
<gene>
    <name evidence="1" type="ORF">AUJ27_02665</name>
</gene>
<dbReference type="InterPro" id="IPR052715">
    <property type="entry name" value="RAYT_transposase"/>
</dbReference>
<dbReference type="GO" id="GO:0006313">
    <property type="term" value="P:DNA transposition"/>
    <property type="evidence" value="ECO:0007669"/>
    <property type="project" value="InterPro"/>
</dbReference>
<dbReference type="SUPFAM" id="SSF143422">
    <property type="entry name" value="Transposase IS200-like"/>
    <property type="match status" value="1"/>
</dbReference>
<name>A0A1J4TAT2_9BACT</name>
<evidence type="ECO:0000313" key="1">
    <source>
        <dbReference type="EMBL" id="OIO07335.1"/>
    </source>
</evidence>
<dbReference type="GO" id="GO:0004803">
    <property type="term" value="F:transposase activity"/>
    <property type="evidence" value="ECO:0007669"/>
    <property type="project" value="InterPro"/>
</dbReference>
<proteinExistence type="predicted"/>
<dbReference type="Gene3D" id="3.30.70.1290">
    <property type="entry name" value="Transposase IS200-like"/>
    <property type="match status" value="1"/>
</dbReference>
<dbReference type="GO" id="GO:0043565">
    <property type="term" value="F:sequence-specific DNA binding"/>
    <property type="evidence" value="ECO:0007669"/>
    <property type="project" value="TreeGrafter"/>
</dbReference>
<sequence length="149" mass="17570">MRLSKIGETAEKFWREIVIHFPDVKLDEFIIMPNHIHGIIIIENNIVGNNNYCSLRRVAWQTKWARSLSSVIRGFKIGVKKWCGENNYEHFAWQKSFYDHIIRNEKSLNKIRQYIIDNPLRCLPAISLSASGDWQAGELDRNNPENLWM</sequence>
<comment type="caution">
    <text evidence="1">The sequence shown here is derived from an EMBL/GenBank/DDBJ whole genome shotgun (WGS) entry which is preliminary data.</text>
</comment>
<accession>A0A1J4TAT2</accession>
<dbReference type="EMBL" id="MNUU01000050">
    <property type="protein sequence ID" value="OIO07335.1"/>
    <property type="molecule type" value="Genomic_DNA"/>
</dbReference>
<dbReference type="PANTHER" id="PTHR36966">
    <property type="entry name" value="REP-ASSOCIATED TYROSINE TRANSPOSASE"/>
    <property type="match status" value="1"/>
</dbReference>
<dbReference type="AlphaFoldDB" id="A0A1J4TAT2"/>
<dbReference type="InterPro" id="IPR036515">
    <property type="entry name" value="Transposase_17_sf"/>
</dbReference>
<reference evidence="1 2" key="1">
    <citation type="journal article" date="2016" name="Environ. Microbiol.">
        <title>Genomic resolution of a cold subsurface aquifer community provides metabolic insights for novel microbes adapted to high CO concentrations.</title>
        <authorList>
            <person name="Probst A.J."/>
            <person name="Castelle C.J."/>
            <person name="Singh A."/>
            <person name="Brown C.T."/>
            <person name="Anantharaman K."/>
            <person name="Sharon I."/>
            <person name="Hug L.A."/>
            <person name="Burstein D."/>
            <person name="Emerson J.B."/>
            <person name="Thomas B.C."/>
            <person name="Banfield J.F."/>
        </authorList>
    </citation>
    <scope>NUCLEOTIDE SEQUENCE [LARGE SCALE GENOMIC DNA]</scope>
    <source>
        <strain evidence="1">CG1_02_37_44</strain>
    </source>
</reference>
<dbReference type="PANTHER" id="PTHR36966:SF1">
    <property type="entry name" value="REP-ASSOCIATED TYROSINE TRANSPOSASE"/>
    <property type="match status" value="1"/>
</dbReference>
<dbReference type="Proteomes" id="UP000183192">
    <property type="component" value="Unassembled WGS sequence"/>
</dbReference>